<dbReference type="Proteomes" id="UP000001203">
    <property type="component" value="Chromosome circular"/>
</dbReference>
<evidence type="ECO:0000313" key="1">
    <source>
        <dbReference type="EMBL" id="ACB50790.1"/>
    </source>
</evidence>
<dbReference type="OrthoDB" id="427496at2"/>
<keyword evidence="2" id="KW-1185">Reference proteome</keyword>
<gene>
    <name evidence="1" type="ordered locus">cce_1440</name>
</gene>
<sequence>MPRTESELQKNQRTDGIREAIDALKREISEIEASGWIAPRDCYIVRYRAKGAKYRYWYYQLKASSAVFPKANKKGEFSRFKHLGKAGSQAHIDGVNAVIRRSKIDQLTSAIEALYESLLDLYPDEEKPGHRVE</sequence>
<proteinExistence type="predicted"/>
<name>B1WWR6_CROS5</name>
<dbReference type="EMBL" id="CP000806">
    <property type="protein sequence ID" value="ACB50790.1"/>
    <property type="molecule type" value="Genomic_DNA"/>
</dbReference>
<dbReference type="HOGENOM" id="CLU_146579_0_0_3"/>
<dbReference type="STRING" id="43989.cce_1440"/>
<organism evidence="1 2">
    <name type="scientific">Crocosphaera subtropica (strain ATCC 51142 / BH68)</name>
    <name type="common">Cyanothece sp. (strain ATCC 51142)</name>
    <dbReference type="NCBI Taxonomy" id="43989"/>
    <lineage>
        <taxon>Bacteria</taxon>
        <taxon>Bacillati</taxon>
        <taxon>Cyanobacteriota</taxon>
        <taxon>Cyanophyceae</taxon>
        <taxon>Oscillatoriophycideae</taxon>
        <taxon>Chroococcales</taxon>
        <taxon>Aphanothecaceae</taxon>
        <taxon>Crocosphaera</taxon>
        <taxon>Crocosphaera subtropica</taxon>
    </lineage>
</organism>
<dbReference type="eggNOG" id="ENOG50336JE">
    <property type="taxonomic scope" value="Bacteria"/>
</dbReference>
<protein>
    <submittedName>
        <fullName evidence="1">Uncharacterized protein</fullName>
    </submittedName>
</protein>
<evidence type="ECO:0000313" key="2">
    <source>
        <dbReference type="Proteomes" id="UP000001203"/>
    </source>
</evidence>
<dbReference type="RefSeq" id="WP_009544251.1">
    <property type="nucleotide sequence ID" value="NC_010546.1"/>
</dbReference>
<reference evidence="1 2" key="1">
    <citation type="journal article" date="2008" name="Proc. Natl. Acad. Sci. U.S.A.">
        <title>The genome of Cyanothece 51142, a unicellular diazotrophic cyanobacterium important in the marine nitrogen cycle.</title>
        <authorList>
            <person name="Welsh E.A."/>
            <person name="Liberton M."/>
            <person name="Stoeckel J."/>
            <person name="Loh T."/>
            <person name="Elvitigala T."/>
            <person name="Wang C."/>
            <person name="Wollam A."/>
            <person name="Fulton R.S."/>
            <person name="Clifton S.W."/>
            <person name="Jacobs J.M."/>
            <person name="Aurora R."/>
            <person name="Ghosh B.K."/>
            <person name="Sherman L.A."/>
            <person name="Smith R.D."/>
            <person name="Wilson R.K."/>
            <person name="Pakrasi H.B."/>
        </authorList>
    </citation>
    <scope>NUCLEOTIDE SEQUENCE [LARGE SCALE GENOMIC DNA]</scope>
    <source>
        <strain evidence="2">ATCC 51142 / BH68</strain>
    </source>
</reference>
<dbReference type="KEGG" id="cyt:cce_1440"/>
<dbReference type="AlphaFoldDB" id="B1WWR6"/>
<accession>B1WWR6</accession>